<evidence type="ECO:0000256" key="1">
    <source>
        <dbReference type="ARBA" id="ARBA00004123"/>
    </source>
</evidence>
<organism evidence="4 5">
    <name type="scientific">Exophiala aquamarina CBS 119918</name>
    <dbReference type="NCBI Taxonomy" id="1182545"/>
    <lineage>
        <taxon>Eukaryota</taxon>
        <taxon>Fungi</taxon>
        <taxon>Dikarya</taxon>
        <taxon>Ascomycota</taxon>
        <taxon>Pezizomycotina</taxon>
        <taxon>Eurotiomycetes</taxon>
        <taxon>Chaetothyriomycetidae</taxon>
        <taxon>Chaetothyriales</taxon>
        <taxon>Herpotrichiellaceae</taxon>
        <taxon>Exophiala</taxon>
    </lineage>
</organism>
<dbReference type="GO" id="GO:0006351">
    <property type="term" value="P:DNA-templated transcription"/>
    <property type="evidence" value="ECO:0007669"/>
    <property type="project" value="InterPro"/>
</dbReference>
<dbReference type="GeneID" id="25278553"/>
<dbReference type="GO" id="GO:0008270">
    <property type="term" value="F:zinc ion binding"/>
    <property type="evidence" value="ECO:0007669"/>
    <property type="project" value="InterPro"/>
</dbReference>
<dbReference type="PANTHER" id="PTHR31001">
    <property type="entry name" value="UNCHARACTERIZED TRANSCRIPTIONAL REGULATORY PROTEIN"/>
    <property type="match status" value="1"/>
</dbReference>
<dbReference type="OrthoDB" id="5344325at2759"/>
<dbReference type="InterPro" id="IPR007219">
    <property type="entry name" value="XnlR_reg_dom"/>
</dbReference>
<sequence>MQLLARHSPNVMSVQAHLMCCAWQKNDGKGTDAWYSLINATRQAQELGLHLDTGQDVDMGLTSPEALKQLWLNEHKRRLWATLLIWESHMGLQLGRPRLIHVSDCTCSDPIECDFPASPTHTLFRPPGPDERPSLYTHSW</sequence>
<dbReference type="EMBL" id="AMGV01000003">
    <property type="protein sequence ID" value="KEF58776.1"/>
    <property type="molecule type" value="Genomic_DNA"/>
</dbReference>
<dbReference type="PANTHER" id="PTHR31001:SF87">
    <property type="entry name" value="COL-21"/>
    <property type="match status" value="1"/>
</dbReference>
<evidence type="ECO:0000256" key="2">
    <source>
        <dbReference type="ARBA" id="ARBA00023242"/>
    </source>
</evidence>
<dbReference type="HOGENOM" id="CLU_1835180_0_0_1"/>
<feature type="domain" description="Xylanolytic transcriptional activator regulatory" evidence="3">
    <location>
        <begin position="33"/>
        <end position="116"/>
    </location>
</feature>
<evidence type="ECO:0000259" key="3">
    <source>
        <dbReference type="SMART" id="SM00906"/>
    </source>
</evidence>
<dbReference type="Proteomes" id="UP000027920">
    <property type="component" value="Unassembled WGS sequence"/>
</dbReference>
<dbReference type="CDD" id="cd12148">
    <property type="entry name" value="fungal_TF_MHR"/>
    <property type="match status" value="1"/>
</dbReference>
<keyword evidence="5" id="KW-1185">Reference proteome</keyword>
<keyword evidence="2" id="KW-0539">Nucleus</keyword>
<dbReference type="AlphaFoldDB" id="A0A072PG32"/>
<dbReference type="InterPro" id="IPR050613">
    <property type="entry name" value="Sec_Metabolite_Reg"/>
</dbReference>
<dbReference type="VEuPathDB" id="FungiDB:A1O9_03619"/>
<dbReference type="RefSeq" id="XP_013261366.1">
    <property type="nucleotide sequence ID" value="XM_013405912.1"/>
</dbReference>
<proteinExistence type="predicted"/>
<dbReference type="SMART" id="SM00906">
    <property type="entry name" value="Fungal_trans"/>
    <property type="match status" value="1"/>
</dbReference>
<reference evidence="4 5" key="1">
    <citation type="submission" date="2013-03" db="EMBL/GenBank/DDBJ databases">
        <title>The Genome Sequence of Exophiala aquamarina CBS 119918.</title>
        <authorList>
            <consortium name="The Broad Institute Genomics Platform"/>
            <person name="Cuomo C."/>
            <person name="de Hoog S."/>
            <person name="Gorbushina A."/>
            <person name="Walker B."/>
            <person name="Young S.K."/>
            <person name="Zeng Q."/>
            <person name="Gargeya S."/>
            <person name="Fitzgerald M."/>
            <person name="Haas B."/>
            <person name="Abouelleil A."/>
            <person name="Allen A.W."/>
            <person name="Alvarado L."/>
            <person name="Arachchi H.M."/>
            <person name="Berlin A.M."/>
            <person name="Chapman S.B."/>
            <person name="Gainer-Dewar J."/>
            <person name="Goldberg J."/>
            <person name="Griggs A."/>
            <person name="Gujja S."/>
            <person name="Hansen M."/>
            <person name="Howarth C."/>
            <person name="Imamovic A."/>
            <person name="Ireland A."/>
            <person name="Larimer J."/>
            <person name="McCowan C."/>
            <person name="Murphy C."/>
            <person name="Pearson M."/>
            <person name="Poon T.W."/>
            <person name="Priest M."/>
            <person name="Roberts A."/>
            <person name="Saif S."/>
            <person name="Shea T."/>
            <person name="Sisk P."/>
            <person name="Sykes S."/>
            <person name="Wortman J."/>
            <person name="Nusbaum C."/>
            <person name="Birren B."/>
        </authorList>
    </citation>
    <scope>NUCLEOTIDE SEQUENCE [LARGE SCALE GENOMIC DNA]</scope>
    <source>
        <strain evidence="4 5">CBS 119918</strain>
    </source>
</reference>
<accession>A0A072PG32</accession>
<gene>
    <name evidence="4" type="ORF">A1O9_03619</name>
</gene>
<dbReference type="GO" id="GO:0003677">
    <property type="term" value="F:DNA binding"/>
    <property type="evidence" value="ECO:0007669"/>
    <property type="project" value="InterPro"/>
</dbReference>
<comment type="caution">
    <text evidence="4">The sequence shown here is derived from an EMBL/GenBank/DDBJ whole genome shotgun (WGS) entry which is preliminary data.</text>
</comment>
<protein>
    <recommendedName>
        <fullName evidence="3">Xylanolytic transcriptional activator regulatory domain-containing protein</fullName>
    </recommendedName>
</protein>
<dbReference type="STRING" id="1182545.A0A072PG32"/>
<comment type="subcellular location">
    <subcellularLocation>
        <location evidence="1">Nucleus</location>
    </subcellularLocation>
</comment>
<evidence type="ECO:0000313" key="5">
    <source>
        <dbReference type="Proteomes" id="UP000027920"/>
    </source>
</evidence>
<dbReference type="GO" id="GO:0005634">
    <property type="term" value="C:nucleus"/>
    <property type="evidence" value="ECO:0007669"/>
    <property type="project" value="UniProtKB-SubCell"/>
</dbReference>
<dbReference type="Pfam" id="PF04082">
    <property type="entry name" value="Fungal_trans"/>
    <property type="match status" value="1"/>
</dbReference>
<name>A0A072PG32_9EURO</name>
<evidence type="ECO:0000313" key="4">
    <source>
        <dbReference type="EMBL" id="KEF58776.1"/>
    </source>
</evidence>